<reference evidence="1 2" key="1">
    <citation type="submission" date="2019-12" db="EMBL/GenBank/DDBJ databases">
        <title>Whole genome sequencing of endophytic Actinobacterium Micromonospora sp. MPMI6T.</title>
        <authorList>
            <person name="Evv R."/>
            <person name="Podile A.R."/>
        </authorList>
    </citation>
    <scope>NUCLEOTIDE SEQUENCE [LARGE SCALE GENOMIC DNA]</scope>
    <source>
        <strain evidence="1 2">MPMI6</strain>
    </source>
</reference>
<gene>
    <name evidence="1" type="ORF">GSF22_31100</name>
</gene>
<proteinExistence type="predicted"/>
<comment type="caution">
    <text evidence="1">The sequence shown here is derived from an EMBL/GenBank/DDBJ whole genome shotgun (WGS) entry which is preliminary data.</text>
</comment>
<evidence type="ECO:0000313" key="2">
    <source>
        <dbReference type="Proteomes" id="UP000823521"/>
    </source>
</evidence>
<dbReference type="Proteomes" id="UP000823521">
    <property type="component" value="Unassembled WGS sequence"/>
</dbReference>
<dbReference type="EMBL" id="WVUH01000476">
    <property type="protein sequence ID" value="MBO4210408.1"/>
    <property type="molecule type" value="Genomic_DNA"/>
</dbReference>
<organism evidence="1 2">
    <name type="scientific">Micromonospora echinofusca</name>
    <dbReference type="NCBI Taxonomy" id="47858"/>
    <lineage>
        <taxon>Bacteria</taxon>
        <taxon>Bacillati</taxon>
        <taxon>Actinomycetota</taxon>
        <taxon>Actinomycetes</taxon>
        <taxon>Micromonosporales</taxon>
        <taxon>Micromonosporaceae</taxon>
        <taxon>Micromonospora</taxon>
    </lineage>
</organism>
<protein>
    <submittedName>
        <fullName evidence="1">Uncharacterized protein</fullName>
    </submittedName>
</protein>
<keyword evidence="2" id="KW-1185">Reference proteome</keyword>
<sequence length="163" mass="17433">MSDTAQMWITAVPPFGDDDVGVLLGIDIQSDAPGQRLVSRLLNRGHEGEEGVFYLLADDLCARYERTDDRLAVSLLAWPEVVNAESADGDDAVRRAVDELPREVGGGRIVLLRREIVTDFVPEHGPDGSQPVLLVDHAGPAPLAALFAAFAEGDASFAVVNAD</sequence>
<name>A0ABS3W1D1_MICEH</name>
<accession>A0ABS3W1D1</accession>
<evidence type="ECO:0000313" key="1">
    <source>
        <dbReference type="EMBL" id="MBO4210408.1"/>
    </source>
</evidence>